<proteinExistence type="predicted"/>
<dbReference type="Gramene" id="GBG93365">
    <property type="protein sequence ID" value="GBG93365"/>
    <property type="gene ID" value="CBR_g66943"/>
</dbReference>
<gene>
    <name evidence="1" type="ORF">CBR_g66943</name>
</gene>
<keyword evidence="2" id="KW-1185">Reference proteome</keyword>
<evidence type="ECO:0000313" key="1">
    <source>
        <dbReference type="EMBL" id="GBG93365.1"/>
    </source>
</evidence>
<dbReference type="AlphaFoldDB" id="A0A388MFW0"/>
<dbReference type="EMBL" id="BFEA01001550">
    <property type="protein sequence ID" value="GBG93365.1"/>
    <property type="molecule type" value="Genomic_DNA"/>
</dbReference>
<dbReference type="Proteomes" id="UP000265515">
    <property type="component" value="Unassembled WGS sequence"/>
</dbReference>
<name>A0A388MFW0_CHABU</name>
<protein>
    <submittedName>
        <fullName evidence="1">Uncharacterized protein</fullName>
    </submittedName>
</protein>
<accession>A0A388MFW0</accession>
<reference evidence="1 2" key="1">
    <citation type="journal article" date="2018" name="Cell">
        <title>The Chara Genome: Secondary Complexity and Implications for Plant Terrestrialization.</title>
        <authorList>
            <person name="Nishiyama T."/>
            <person name="Sakayama H."/>
            <person name="Vries J.D."/>
            <person name="Buschmann H."/>
            <person name="Saint-Marcoux D."/>
            <person name="Ullrich K.K."/>
            <person name="Haas F.B."/>
            <person name="Vanderstraeten L."/>
            <person name="Becker D."/>
            <person name="Lang D."/>
            <person name="Vosolsobe S."/>
            <person name="Rombauts S."/>
            <person name="Wilhelmsson P.K.I."/>
            <person name="Janitza P."/>
            <person name="Kern R."/>
            <person name="Heyl A."/>
            <person name="Rumpler F."/>
            <person name="Villalobos L.I.A.C."/>
            <person name="Clay J.M."/>
            <person name="Skokan R."/>
            <person name="Toyoda A."/>
            <person name="Suzuki Y."/>
            <person name="Kagoshima H."/>
            <person name="Schijlen E."/>
            <person name="Tajeshwar N."/>
            <person name="Catarino B."/>
            <person name="Hetherington A.J."/>
            <person name="Saltykova A."/>
            <person name="Bonnot C."/>
            <person name="Breuninger H."/>
            <person name="Symeonidi A."/>
            <person name="Radhakrishnan G.V."/>
            <person name="Van Nieuwerburgh F."/>
            <person name="Deforce D."/>
            <person name="Chang C."/>
            <person name="Karol K.G."/>
            <person name="Hedrich R."/>
            <person name="Ulvskov P."/>
            <person name="Glockner G."/>
            <person name="Delwiche C.F."/>
            <person name="Petrasek J."/>
            <person name="Van de Peer Y."/>
            <person name="Friml J."/>
            <person name="Beilby M."/>
            <person name="Dolan L."/>
            <person name="Kohara Y."/>
            <person name="Sugano S."/>
            <person name="Fujiyama A."/>
            <person name="Delaux P.-M."/>
            <person name="Quint M."/>
            <person name="TheiBen G."/>
            <person name="Hagemann M."/>
            <person name="Harholt J."/>
            <person name="Dunand C."/>
            <person name="Zachgo S."/>
            <person name="Langdale J."/>
            <person name="Maumus F."/>
            <person name="Straeten D.V.D."/>
            <person name="Gould S.B."/>
            <person name="Rensing S.A."/>
        </authorList>
    </citation>
    <scope>NUCLEOTIDE SEQUENCE [LARGE SCALE GENOMIC DNA]</scope>
    <source>
        <strain evidence="1 2">S276</strain>
    </source>
</reference>
<evidence type="ECO:0000313" key="2">
    <source>
        <dbReference type="Proteomes" id="UP000265515"/>
    </source>
</evidence>
<comment type="caution">
    <text evidence="1">The sequence shown here is derived from an EMBL/GenBank/DDBJ whole genome shotgun (WGS) entry which is preliminary data.</text>
</comment>
<sequence length="69" mass="7525">MSHTYGIADLAEDVPYVWHSSSRRGCPILMAQLTYGGQRTGGARQGAEFAEEETQGIRRLPPADTNGVF</sequence>
<organism evidence="1 2">
    <name type="scientific">Chara braunii</name>
    <name type="common">Braun's stonewort</name>
    <dbReference type="NCBI Taxonomy" id="69332"/>
    <lineage>
        <taxon>Eukaryota</taxon>
        <taxon>Viridiplantae</taxon>
        <taxon>Streptophyta</taxon>
        <taxon>Charophyceae</taxon>
        <taxon>Charales</taxon>
        <taxon>Characeae</taxon>
        <taxon>Chara</taxon>
    </lineage>
</organism>